<feature type="modified residue" description="4-aspartylphosphate" evidence="2">
    <location>
        <position position="66"/>
    </location>
</feature>
<evidence type="ECO:0000313" key="5">
    <source>
        <dbReference type="Proteomes" id="UP000008229"/>
    </source>
</evidence>
<dbReference type="HOGENOM" id="CLU_000445_69_15_11"/>
<keyword evidence="5" id="KW-1185">Reference proteome</keyword>
<evidence type="ECO:0000256" key="1">
    <source>
        <dbReference type="ARBA" id="ARBA00022553"/>
    </source>
</evidence>
<dbReference type="SMART" id="SM00448">
    <property type="entry name" value="REC"/>
    <property type="match status" value="1"/>
</dbReference>
<dbReference type="Pfam" id="PF00072">
    <property type="entry name" value="Response_reg"/>
    <property type="match status" value="1"/>
</dbReference>
<gene>
    <name evidence="4" type="ordered locus">Cwoe_1500</name>
</gene>
<protein>
    <submittedName>
        <fullName evidence="4">Response regulator receiver protein</fullName>
    </submittedName>
</protein>
<dbReference type="Proteomes" id="UP000008229">
    <property type="component" value="Chromosome"/>
</dbReference>
<accession>D3EZV2</accession>
<dbReference type="Gene3D" id="3.40.50.2300">
    <property type="match status" value="1"/>
</dbReference>
<dbReference type="eggNOG" id="COG2197">
    <property type="taxonomic scope" value="Bacteria"/>
</dbReference>
<proteinExistence type="predicted"/>
<evidence type="ECO:0000256" key="2">
    <source>
        <dbReference type="PROSITE-ProRule" id="PRU00169"/>
    </source>
</evidence>
<keyword evidence="1 2" id="KW-0597">Phosphoprotein</keyword>
<dbReference type="InterPro" id="IPR011006">
    <property type="entry name" value="CheY-like_superfamily"/>
</dbReference>
<evidence type="ECO:0000313" key="4">
    <source>
        <dbReference type="EMBL" id="ADB49928.1"/>
    </source>
</evidence>
<sequence length="135" mass="14015">MSDAARPGAPGHEVGVLTVDDQASFRSAARAVVGATPGFRTLGEAASAAEALAAAEAVAPELVLMDVRMPGTDGIDTTRRLLARWPKTVVVLVSAGALDRLPPACTTCGAVAVLAKQDLRPRALIELWRRHGPAR</sequence>
<dbReference type="RefSeq" id="WP_012932979.1">
    <property type="nucleotide sequence ID" value="NC_013739.1"/>
</dbReference>
<feature type="domain" description="Response regulatory" evidence="3">
    <location>
        <begin position="15"/>
        <end position="131"/>
    </location>
</feature>
<dbReference type="InterPro" id="IPR050595">
    <property type="entry name" value="Bact_response_regulator"/>
</dbReference>
<reference evidence="5" key="2">
    <citation type="submission" date="2010-01" db="EMBL/GenBank/DDBJ databases">
        <title>The complete genome of Conexibacter woesei DSM 14684.</title>
        <authorList>
            <consortium name="US DOE Joint Genome Institute (JGI-PGF)"/>
            <person name="Lucas S."/>
            <person name="Copeland A."/>
            <person name="Lapidus A."/>
            <person name="Glavina del Rio T."/>
            <person name="Dalin E."/>
            <person name="Tice H."/>
            <person name="Bruce D."/>
            <person name="Goodwin L."/>
            <person name="Pitluck S."/>
            <person name="Kyrpides N."/>
            <person name="Mavromatis K."/>
            <person name="Ivanova N."/>
            <person name="Mikhailova N."/>
            <person name="Chertkov O."/>
            <person name="Brettin T."/>
            <person name="Detter J.C."/>
            <person name="Han C."/>
            <person name="Larimer F."/>
            <person name="Land M."/>
            <person name="Hauser L."/>
            <person name="Markowitz V."/>
            <person name="Cheng J.-F."/>
            <person name="Hugenholtz P."/>
            <person name="Woyke T."/>
            <person name="Wu D."/>
            <person name="Pukall R."/>
            <person name="Steenblock K."/>
            <person name="Schneider S."/>
            <person name="Klenk H.-P."/>
            <person name="Eisen J.A."/>
        </authorList>
    </citation>
    <scope>NUCLEOTIDE SEQUENCE [LARGE SCALE GENOMIC DNA]</scope>
    <source>
        <strain evidence="5">DSM 14684 / CIP 108061 / JCM 11494 / NBRC 100937 / ID131577</strain>
    </source>
</reference>
<dbReference type="OrthoDB" id="7352332at2"/>
<dbReference type="KEGG" id="cwo:Cwoe_1500"/>
<evidence type="ECO:0000259" key="3">
    <source>
        <dbReference type="PROSITE" id="PS50110"/>
    </source>
</evidence>
<dbReference type="GO" id="GO:0000160">
    <property type="term" value="P:phosphorelay signal transduction system"/>
    <property type="evidence" value="ECO:0007669"/>
    <property type="project" value="InterPro"/>
</dbReference>
<dbReference type="PANTHER" id="PTHR44591">
    <property type="entry name" value="STRESS RESPONSE REGULATOR PROTEIN 1"/>
    <property type="match status" value="1"/>
</dbReference>
<name>D3EZV2_CONWI</name>
<dbReference type="EMBL" id="CP001854">
    <property type="protein sequence ID" value="ADB49928.1"/>
    <property type="molecule type" value="Genomic_DNA"/>
</dbReference>
<dbReference type="AlphaFoldDB" id="D3EZV2"/>
<reference evidence="4 5" key="1">
    <citation type="journal article" date="2010" name="Stand. Genomic Sci.">
        <title>Complete genome sequence of Conexibacter woesei type strain (ID131577).</title>
        <authorList>
            <person name="Pukall R."/>
            <person name="Lapidus A."/>
            <person name="Glavina Del Rio T."/>
            <person name="Copeland A."/>
            <person name="Tice H."/>
            <person name="Cheng J.-F."/>
            <person name="Lucas S."/>
            <person name="Chen F."/>
            <person name="Nolan M."/>
            <person name="Bruce D."/>
            <person name="Goodwin L."/>
            <person name="Pitluck S."/>
            <person name="Mavromatis K."/>
            <person name="Ivanova N."/>
            <person name="Ovchinnikova G."/>
            <person name="Pati A."/>
            <person name="Chen A."/>
            <person name="Palaniappan K."/>
            <person name="Land M."/>
            <person name="Hauser L."/>
            <person name="Chang Y.-J."/>
            <person name="Jeffries C.D."/>
            <person name="Chain P."/>
            <person name="Meincke L."/>
            <person name="Sims D."/>
            <person name="Brettin T."/>
            <person name="Detter J.C."/>
            <person name="Rohde M."/>
            <person name="Goeker M."/>
            <person name="Bristow J."/>
            <person name="Eisen J.A."/>
            <person name="Markowitz V."/>
            <person name="Kyrpides N.C."/>
            <person name="Klenk H.-P."/>
            <person name="Hugenholtz P."/>
        </authorList>
    </citation>
    <scope>NUCLEOTIDE SEQUENCE [LARGE SCALE GENOMIC DNA]</scope>
    <source>
        <strain evidence="5">DSM 14684 / CIP 108061 / JCM 11494 / NBRC 100937 / ID131577</strain>
    </source>
</reference>
<organism evidence="4 5">
    <name type="scientific">Conexibacter woesei (strain DSM 14684 / CCUG 47730 / CIP 108061 / JCM 11494 / NBRC 100937 / ID131577)</name>
    <dbReference type="NCBI Taxonomy" id="469383"/>
    <lineage>
        <taxon>Bacteria</taxon>
        <taxon>Bacillati</taxon>
        <taxon>Actinomycetota</taxon>
        <taxon>Thermoleophilia</taxon>
        <taxon>Solirubrobacterales</taxon>
        <taxon>Conexibacteraceae</taxon>
        <taxon>Conexibacter</taxon>
    </lineage>
</organism>
<dbReference type="PROSITE" id="PS50110">
    <property type="entry name" value="RESPONSE_REGULATORY"/>
    <property type="match status" value="1"/>
</dbReference>
<dbReference type="InterPro" id="IPR001789">
    <property type="entry name" value="Sig_transdc_resp-reg_receiver"/>
</dbReference>
<dbReference type="STRING" id="469383.Cwoe_1500"/>
<dbReference type="PANTHER" id="PTHR44591:SF3">
    <property type="entry name" value="RESPONSE REGULATORY DOMAIN-CONTAINING PROTEIN"/>
    <property type="match status" value="1"/>
</dbReference>
<dbReference type="SUPFAM" id="SSF52172">
    <property type="entry name" value="CheY-like"/>
    <property type="match status" value="1"/>
</dbReference>